<dbReference type="Proteomes" id="UP000063308">
    <property type="component" value="Chromosome"/>
</dbReference>
<reference evidence="1 2" key="1">
    <citation type="submission" date="2014-11" db="EMBL/GenBank/DDBJ databases">
        <title>Symbiosis island explosion on the genome of extra-slow-growing strains of soybean bradyrhizobia with massive insertion sequences.</title>
        <authorList>
            <person name="Iida T."/>
            <person name="Minamisawa K."/>
        </authorList>
    </citation>
    <scope>NUCLEOTIDE SEQUENCE [LARGE SCALE GENOMIC DNA]</scope>
    <source>
        <strain evidence="1 2">NK6</strain>
    </source>
</reference>
<protein>
    <submittedName>
        <fullName evidence="1">Uncharacterized protein</fullName>
    </submittedName>
</protein>
<gene>
    <name evidence="1" type="ORF">NK6_935</name>
</gene>
<evidence type="ECO:0000313" key="1">
    <source>
        <dbReference type="EMBL" id="BAR54120.1"/>
    </source>
</evidence>
<proteinExistence type="predicted"/>
<dbReference type="EMBL" id="AP014685">
    <property type="protein sequence ID" value="BAR54120.1"/>
    <property type="molecule type" value="Genomic_DNA"/>
</dbReference>
<organism evidence="1 2">
    <name type="scientific">Bradyrhizobium diazoefficiens</name>
    <dbReference type="NCBI Taxonomy" id="1355477"/>
    <lineage>
        <taxon>Bacteria</taxon>
        <taxon>Pseudomonadati</taxon>
        <taxon>Pseudomonadota</taxon>
        <taxon>Alphaproteobacteria</taxon>
        <taxon>Hyphomicrobiales</taxon>
        <taxon>Nitrobacteraceae</taxon>
        <taxon>Bradyrhizobium</taxon>
    </lineage>
</organism>
<accession>A0A0E3VSL5</accession>
<name>A0A0E3VSL5_9BRAD</name>
<evidence type="ECO:0000313" key="2">
    <source>
        <dbReference type="Proteomes" id="UP000063308"/>
    </source>
</evidence>
<sequence length="34" mass="4114">MCLKYKVPLTADLRHLEWECRPWLFAPILRLGPF</sequence>
<dbReference type="AlphaFoldDB" id="A0A0E3VSL5"/>